<dbReference type="InterPro" id="IPR045109">
    <property type="entry name" value="LSDs-like"/>
</dbReference>
<name>A0ABR2WVV5_9FUNG</name>
<accession>A0ABR2WVV5</accession>
<feature type="region of interest" description="Disordered" evidence="4">
    <location>
        <begin position="435"/>
        <end position="478"/>
    </location>
</feature>
<keyword evidence="7" id="KW-1185">Reference proteome</keyword>
<evidence type="ECO:0000256" key="3">
    <source>
        <dbReference type="ARBA" id="ARBA00023242"/>
    </source>
</evidence>
<gene>
    <name evidence="6" type="ORF">K7432_005928</name>
</gene>
<keyword evidence="3" id="KW-0539">Nucleus</keyword>
<dbReference type="EMBL" id="JASJQH010000247">
    <property type="protein sequence ID" value="KAK9765609.1"/>
    <property type="molecule type" value="Genomic_DNA"/>
</dbReference>
<feature type="region of interest" description="Disordered" evidence="4">
    <location>
        <begin position="189"/>
        <end position="388"/>
    </location>
</feature>
<dbReference type="PROSITE" id="PS51184">
    <property type="entry name" value="JMJC"/>
    <property type="match status" value="1"/>
</dbReference>
<feature type="compositionally biased region" description="Acidic residues" evidence="4">
    <location>
        <begin position="344"/>
        <end position="354"/>
    </location>
</feature>
<evidence type="ECO:0000313" key="7">
    <source>
        <dbReference type="Proteomes" id="UP001479436"/>
    </source>
</evidence>
<dbReference type="InterPro" id="IPR003347">
    <property type="entry name" value="JmjC_dom"/>
</dbReference>
<organism evidence="6 7">
    <name type="scientific">Basidiobolus ranarum</name>
    <dbReference type="NCBI Taxonomy" id="34480"/>
    <lineage>
        <taxon>Eukaryota</taxon>
        <taxon>Fungi</taxon>
        <taxon>Fungi incertae sedis</taxon>
        <taxon>Zoopagomycota</taxon>
        <taxon>Entomophthoromycotina</taxon>
        <taxon>Basidiobolomycetes</taxon>
        <taxon>Basidiobolales</taxon>
        <taxon>Basidiobolaceae</taxon>
        <taxon>Basidiobolus</taxon>
    </lineage>
</organism>
<feature type="compositionally biased region" description="Basic and acidic residues" evidence="4">
    <location>
        <begin position="225"/>
        <end position="245"/>
    </location>
</feature>
<evidence type="ECO:0000259" key="5">
    <source>
        <dbReference type="PROSITE" id="PS51184"/>
    </source>
</evidence>
<feature type="compositionally biased region" description="Polar residues" evidence="4">
    <location>
        <begin position="446"/>
        <end position="459"/>
    </location>
</feature>
<keyword evidence="2" id="KW-0479">Metal-binding</keyword>
<feature type="compositionally biased region" description="Low complexity" evidence="4">
    <location>
        <begin position="299"/>
        <end position="331"/>
    </location>
</feature>
<comment type="caution">
    <text evidence="6">The sequence shown here is derived from an EMBL/GenBank/DDBJ whole genome shotgun (WGS) entry which is preliminary data.</text>
</comment>
<evidence type="ECO:0000256" key="2">
    <source>
        <dbReference type="ARBA" id="ARBA00022723"/>
    </source>
</evidence>
<dbReference type="PANTHER" id="PTHR12549:SF38">
    <property type="entry name" value="JMJC DOMAIN-CONTAINING HISTONE DEMETHYLASE 2, ISOFORM A"/>
    <property type="match status" value="1"/>
</dbReference>
<evidence type="ECO:0000256" key="1">
    <source>
        <dbReference type="ARBA" id="ARBA00004123"/>
    </source>
</evidence>
<reference evidence="6 7" key="1">
    <citation type="submission" date="2023-04" db="EMBL/GenBank/DDBJ databases">
        <title>Genome of Basidiobolus ranarum AG-B5.</title>
        <authorList>
            <person name="Stajich J.E."/>
            <person name="Carter-House D."/>
            <person name="Gryganskyi A."/>
        </authorList>
    </citation>
    <scope>NUCLEOTIDE SEQUENCE [LARGE SCALE GENOMIC DNA]</scope>
    <source>
        <strain evidence="6 7">AG-B5</strain>
    </source>
</reference>
<dbReference type="SMART" id="SM00558">
    <property type="entry name" value="JmjC"/>
    <property type="match status" value="1"/>
</dbReference>
<evidence type="ECO:0000256" key="4">
    <source>
        <dbReference type="SAM" id="MobiDB-lite"/>
    </source>
</evidence>
<dbReference type="Gene3D" id="2.60.120.650">
    <property type="entry name" value="Cupin"/>
    <property type="match status" value="1"/>
</dbReference>
<feature type="domain" description="JmjC" evidence="5">
    <location>
        <begin position="1"/>
        <end position="144"/>
    </location>
</feature>
<dbReference type="Pfam" id="PF02373">
    <property type="entry name" value="JmjC"/>
    <property type="match status" value="1"/>
</dbReference>
<sequence>MADAVNLMIYSIDAVNPEESRPIKGEGSLAEDHRDAGAVWDIYHFQDLPKIRVFLREYADEIGHSVDDPIHDQVFYLNETLRQRLFAKYGVRGWRVYQNPGDAVFVPAGCAHQVCNYKSCIKVAMDFVSPENVSRCAELTKEFRLLSQGHRRRQDLLQLESILYHSWLNSESAINGEKVDELLPEENEDLVDLKTPPRKIKTKVTSKVSSKMEDSPRSSRSSRRKLPENTKKPVEEIPNDFRDEEATLDDEIVDLLSSPQSKTRKRPSNSARPRGSVTIPNSRNSKLIRKKIYRDDSSSDSSLTDLSDLIESSDDSSASQNKKPISSIKATKSSKSHKRFADNSDLDFSSDEEDVKPKKSRKSITHSPSSKLSSNHRRTENANKYSAGVEKPPVITRLKSDIGIALNATSKKLKKQTKSSPLKPAPKIKLILNTRDQESEDLPASNALSSTEALGTSKENPPDIMYNQSTTDPAKDSDSEFAIALLGLSGSKNSHIFSPPSAESKRD</sequence>
<protein>
    <recommendedName>
        <fullName evidence="5">JmjC domain-containing protein</fullName>
    </recommendedName>
</protein>
<dbReference type="PANTHER" id="PTHR12549">
    <property type="entry name" value="JMJC DOMAIN-CONTAINING HISTONE DEMETHYLATION PROTEIN"/>
    <property type="match status" value="1"/>
</dbReference>
<dbReference type="Proteomes" id="UP001479436">
    <property type="component" value="Unassembled WGS sequence"/>
</dbReference>
<dbReference type="SUPFAM" id="SSF51197">
    <property type="entry name" value="Clavaminate synthase-like"/>
    <property type="match status" value="1"/>
</dbReference>
<comment type="subcellular location">
    <subcellularLocation>
        <location evidence="1">Nucleus</location>
    </subcellularLocation>
</comment>
<proteinExistence type="predicted"/>
<evidence type="ECO:0000313" key="6">
    <source>
        <dbReference type="EMBL" id="KAK9765609.1"/>
    </source>
</evidence>